<feature type="region of interest" description="Disordered" evidence="1">
    <location>
        <begin position="431"/>
        <end position="466"/>
    </location>
</feature>
<reference evidence="2" key="1">
    <citation type="submission" date="2023-03" db="EMBL/GenBank/DDBJ databases">
        <title>Massive genome expansion in bonnet fungi (Mycena s.s.) driven by repeated elements and novel gene families across ecological guilds.</title>
        <authorList>
            <consortium name="Lawrence Berkeley National Laboratory"/>
            <person name="Harder C.B."/>
            <person name="Miyauchi S."/>
            <person name="Viragh M."/>
            <person name="Kuo A."/>
            <person name="Thoen E."/>
            <person name="Andreopoulos B."/>
            <person name="Lu D."/>
            <person name="Skrede I."/>
            <person name="Drula E."/>
            <person name="Henrissat B."/>
            <person name="Morin E."/>
            <person name="Kohler A."/>
            <person name="Barry K."/>
            <person name="LaButti K."/>
            <person name="Morin E."/>
            <person name="Salamov A."/>
            <person name="Lipzen A."/>
            <person name="Mereny Z."/>
            <person name="Hegedus B."/>
            <person name="Baldrian P."/>
            <person name="Stursova M."/>
            <person name="Weitz H."/>
            <person name="Taylor A."/>
            <person name="Grigoriev I.V."/>
            <person name="Nagy L.G."/>
            <person name="Martin F."/>
            <person name="Kauserud H."/>
        </authorList>
    </citation>
    <scope>NUCLEOTIDE SEQUENCE</scope>
    <source>
        <strain evidence="2">CBHHK182m</strain>
    </source>
</reference>
<feature type="region of interest" description="Disordered" evidence="1">
    <location>
        <begin position="624"/>
        <end position="645"/>
    </location>
</feature>
<feature type="region of interest" description="Disordered" evidence="1">
    <location>
        <begin position="526"/>
        <end position="554"/>
    </location>
</feature>
<feature type="region of interest" description="Disordered" evidence="1">
    <location>
        <begin position="1"/>
        <end position="52"/>
    </location>
</feature>
<name>A0AAD7HC77_9AGAR</name>
<feature type="compositionally biased region" description="Basic and acidic residues" evidence="1">
    <location>
        <begin position="750"/>
        <end position="761"/>
    </location>
</feature>
<dbReference type="AlphaFoldDB" id="A0AAD7HC77"/>
<keyword evidence="3" id="KW-1185">Reference proteome</keyword>
<sequence>MRTHSNQLWDAGKNAPPRRVTLAPEIKRATTQPSSSASFKGPSGRNGNPSHSEKTCFKCGILGHIASDPVCSKYNEQPTFKERPRVGAQRILDSYEADDEELAYTPEDVLHDAWGGSQFDSDPEPAPDGGADLQELTEAQVGEEVHLGTMQFQYFSMRFQEAFPTWDNDDDPVTEHAVILMQDLPRSIRPLRGFSLRVADDIALLNLNRSRQSMRPLRDEEVERLTSELRAEHYYRDDPIEQFAPLAVAFELQHGEGTWPRSVADEWEALLRLQLAEHLRDVRLATEYAPLALRQNYHRDELALMTVDQLRTLMVDENLATGLLRTLRLNMMELNTRGRRTLAEISSQSARPRGSSASTHRVLEAARHMVESTVEYTDRSVRRANDRLEYQSEFLLKLRYEHSVRPMLAPLLEGPVINPYNLPVVDISDSEAYSSESDSDAPRSPSPGPSPGGTPPPSYPGTPEPEELAAIMGAGEPTGTHDSDDDLWAAVESGIANLPAGAPRLAAMRITPDDDDEMPDLMEPAVERPQMEDPEGSSRRTQSEHSLLTSAERPLNQFSFYDDRGREETIARMTAGLDREAAARIDYPERFPEHSSEDIRRANQINLNEVTAWSIEITRSERSWNERSGGTPGRITDDVNSESEPTAAHFSPYHLAFGDSSTPDSEDYQIIDHSRAPLDPRDDDDCILRSVVMVASDTAEQFLTPPFLNPEFRAQHDSAMREAIEQCMEELREIPTGAQGRENLDSPTDPVRDRRGFRDTSPRLLPGNAFHEHLASLGPDDDLEDALPGHRVQFLSQRVELLSNVNRKEIYETDPPTRLRKDLACLSAQVEIAGTKAYILFDSGSNIDSLTPEYAKATGCKSILLQE</sequence>
<feature type="compositionally biased region" description="Pro residues" evidence="1">
    <location>
        <begin position="444"/>
        <end position="463"/>
    </location>
</feature>
<evidence type="ECO:0000313" key="2">
    <source>
        <dbReference type="EMBL" id="KAJ7717216.1"/>
    </source>
</evidence>
<protein>
    <submittedName>
        <fullName evidence="2">Uncharacterized protein</fullName>
    </submittedName>
</protein>
<dbReference type="EMBL" id="JARKIB010000280">
    <property type="protein sequence ID" value="KAJ7717216.1"/>
    <property type="molecule type" value="Genomic_DNA"/>
</dbReference>
<accession>A0AAD7HC77</accession>
<feature type="compositionally biased region" description="Basic and acidic residues" evidence="1">
    <location>
        <begin position="526"/>
        <end position="543"/>
    </location>
</feature>
<gene>
    <name evidence="2" type="ORF">B0H16DRAFT_1740726</name>
</gene>
<evidence type="ECO:0000313" key="3">
    <source>
        <dbReference type="Proteomes" id="UP001215598"/>
    </source>
</evidence>
<feature type="compositionally biased region" description="Polar residues" evidence="1">
    <location>
        <begin position="29"/>
        <end position="38"/>
    </location>
</feature>
<feature type="region of interest" description="Disordered" evidence="1">
    <location>
        <begin position="736"/>
        <end position="763"/>
    </location>
</feature>
<organism evidence="2 3">
    <name type="scientific">Mycena metata</name>
    <dbReference type="NCBI Taxonomy" id="1033252"/>
    <lineage>
        <taxon>Eukaryota</taxon>
        <taxon>Fungi</taxon>
        <taxon>Dikarya</taxon>
        <taxon>Basidiomycota</taxon>
        <taxon>Agaricomycotina</taxon>
        <taxon>Agaricomycetes</taxon>
        <taxon>Agaricomycetidae</taxon>
        <taxon>Agaricales</taxon>
        <taxon>Marasmiineae</taxon>
        <taxon>Mycenaceae</taxon>
        <taxon>Mycena</taxon>
    </lineage>
</organism>
<comment type="caution">
    <text evidence="2">The sequence shown here is derived from an EMBL/GenBank/DDBJ whole genome shotgun (WGS) entry which is preliminary data.</text>
</comment>
<dbReference type="Proteomes" id="UP001215598">
    <property type="component" value="Unassembled WGS sequence"/>
</dbReference>
<proteinExistence type="predicted"/>
<evidence type="ECO:0000256" key="1">
    <source>
        <dbReference type="SAM" id="MobiDB-lite"/>
    </source>
</evidence>